<evidence type="ECO:0000313" key="3">
    <source>
        <dbReference type="Proteomes" id="UP000799302"/>
    </source>
</evidence>
<sequence length="183" mass="20359">MPTYLLHGFRWPRPLIRIHIILNNLDDAAAEWLMAPGTTRAIKSNLASTNPEITHHLPTLQFIEQYDPSDHSAEAKSQPFAYVADIVHEIKLGIDIDEVRGKGVTNDAWGAMVDLRDKFAPGEKVAWFVVVCGDTERSFPPTVQMLESSSNGMYARDGMSDVTVTNSNGYSNEVNKTKSRAQN</sequence>
<proteinExistence type="predicted"/>
<evidence type="ECO:0000313" key="2">
    <source>
        <dbReference type="EMBL" id="KAF2670736.1"/>
    </source>
</evidence>
<organism evidence="2 3">
    <name type="scientific">Microthyrium microscopicum</name>
    <dbReference type="NCBI Taxonomy" id="703497"/>
    <lineage>
        <taxon>Eukaryota</taxon>
        <taxon>Fungi</taxon>
        <taxon>Dikarya</taxon>
        <taxon>Ascomycota</taxon>
        <taxon>Pezizomycotina</taxon>
        <taxon>Dothideomycetes</taxon>
        <taxon>Dothideomycetes incertae sedis</taxon>
        <taxon>Microthyriales</taxon>
        <taxon>Microthyriaceae</taxon>
        <taxon>Microthyrium</taxon>
    </lineage>
</organism>
<evidence type="ECO:0000256" key="1">
    <source>
        <dbReference type="SAM" id="MobiDB-lite"/>
    </source>
</evidence>
<keyword evidence="3" id="KW-1185">Reference proteome</keyword>
<gene>
    <name evidence="2" type="ORF">BT63DRAFT_200042</name>
</gene>
<dbReference type="OrthoDB" id="371463at2759"/>
<protein>
    <submittedName>
        <fullName evidence="2">Uncharacterized protein</fullName>
    </submittedName>
</protein>
<reference evidence="2" key="1">
    <citation type="journal article" date="2020" name="Stud. Mycol.">
        <title>101 Dothideomycetes genomes: a test case for predicting lifestyles and emergence of pathogens.</title>
        <authorList>
            <person name="Haridas S."/>
            <person name="Albert R."/>
            <person name="Binder M."/>
            <person name="Bloem J."/>
            <person name="Labutti K."/>
            <person name="Salamov A."/>
            <person name="Andreopoulos B."/>
            <person name="Baker S."/>
            <person name="Barry K."/>
            <person name="Bills G."/>
            <person name="Bluhm B."/>
            <person name="Cannon C."/>
            <person name="Castanera R."/>
            <person name="Culley D."/>
            <person name="Daum C."/>
            <person name="Ezra D."/>
            <person name="Gonzalez J."/>
            <person name="Henrissat B."/>
            <person name="Kuo A."/>
            <person name="Liang C."/>
            <person name="Lipzen A."/>
            <person name="Lutzoni F."/>
            <person name="Magnuson J."/>
            <person name="Mondo S."/>
            <person name="Nolan M."/>
            <person name="Ohm R."/>
            <person name="Pangilinan J."/>
            <person name="Park H.-J."/>
            <person name="Ramirez L."/>
            <person name="Alfaro M."/>
            <person name="Sun H."/>
            <person name="Tritt A."/>
            <person name="Yoshinaga Y."/>
            <person name="Zwiers L.-H."/>
            <person name="Turgeon B."/>
            <person name="Goodwin S."/>
            <person name="Spatafora J."/>
            <person name="Crous P."/>
            <person name="Grigoriev I."/>
        </authorList>
    </citation>
    <scope>NUCLEOTIDE SEQUENCE</scope>
    <source>
        <strain evidence="2">CBS 115976</strain>
    </source>
</reference>
<dbReference type="EMBL" id="MU004233">
    <property type="protein sequence ID" value="KAF2670736.1"/>
    <property type="molecule type" value="Genomic_DNA"/>
</dbReference>
<name>A0A6A6UGE8_9PEZI</name>
<dbReference type="AlphaFoldDB" id="A0A6A6UGE8"/>
<accession>A0A6A6UGE8</accession>
<feature type="region of interest" description="Disordered" evidence="1">
    <location>
        <begin position="164"/>
        <end position="183"/>
    </location>
</feature>
<dbReference type="Proteomes" id="UP000799302">
    <property type="component" value="Unassembled WGS sequence"/>
</dbReference>